<proteinExistence type="predicted"/>
<evidence type="ECO:0000313" key="2">
    <source>
        <dbReference type="Proteomes" id="UP000215563"/>
    </source>
</evidence>
<dbReference type="AlphaFoldDB" id="A0A229RZB2"/>
<dbReference type="RefSeq" id="WP_020631601.1">
    <property type="nucleotide sequence ID" value="NZ_KB913032.1"/>
</dbReference>
<protein>
    <recommendedName>
        <fullName evidence="3">DUF1998 domain-containing protein</fullName>
    </recommendedName>
</protein>
<dbReference type="OrthoDB" id="9134227at2"/>
<comment type="caution">
    <text evidence="1">The sequence shown here is derived from an EMBL/GenBank/DDBJ whole genome shotgun (WGS) entry which is preliminary data.</text>
</comment>
<name>A0A229RZB2_AMYAL</name>
<evidence type="ECO:0008006" key="3">
    <source>
        <dbReference type="Google" id="ProtNLM"/>
    </source>
</evidence>
<accession>A0A229RZB2</accession>
<keyword evidence="2" id="KW-1185">Reference proteome</keyword>
<evidence type="ECO:0000313" key="1">
    <source>
        <dbReference type="EMBL" id="OXM51851.1"/>
    </source>
</evidence>
<reference evidence="1 2" key="1">
    <citation type="submission" date="2017-07" db="EMBL/GenBank/DDBJ databases">
        <title>Amycolatopsis alba DSM 44262 Genome sequencing and assembly.</title>
        <authorList>
            <person name="Kaur N."/>
            <person name="Mayilraj S."/>
        </authorList>
    </citation>
    <scope>NUCLEOTIDE SEQUENCE [LARGE SCALE GENOMIC DNA]</scope>
    <source>
        <strain evidence="1 2">DSM 44262</strain>
    </source>
</reference>
<dbReference type="EMBL" id="NMQU01000031">
    <property type="protein sequence ID" value="OXM51851.1"/>
    <property type="molecule type" value="Genomic_DNA"/>
</dbReference>
<dbReference type="Proteomes" id="UP000215563">
    <property type="component" value="Unassembled WGS sequence"/>
</dbReference>
<organism evidence="1 2">
    <name type="scientific">Amycolatopsis alba DSM 44262</name>
    <dbReference type="NCBI Taxonomy" id="1125972"/>
    <lineage>
        <taxon>Bacteria</taxon>
        <taxon>Bacillati</taxon>
        <taxon>Actinomycetota</taxon>
        <taxon>Actinomycetes</taxon>
        <taxon>Pseudonocardiales</taxon>
        <taxon>Pseudonocardiaceae</taxon>
        <taxon>Amycolatopsis</taxon>
    </lineage>
</organism>
<sequence>MTILGSRSGSQILRTFLPEQTVDLRGDIYRVTEWSAPMPIEVDTERVRWSLRREIAAWTANGKDSGVGAELPGASVEVVELDERRGVTVERYPEIWLCRACKRIGKSLNRKCKCGQHRWGQLHFVGIHDCGRTEVPYIRRCAVHDDVKVVIPKSAKAADIAFVCPECQTTTMNGLGFNRKCPCGDGAFRWNVHKARTVYTPRSMVLINPPRPEHRENLKLAGGARKALAWIVDGLNAERPADVVAKQTKDEFLAKLVKDGMDETFAKNMADMAEQGGQLAKPGEHPVDSLSEARREEAERAAVDIAMALAEIRQPTTALRGSTQGDQLDRRYRTAYPAALTRAGIDGLDLVDKFPVLTAMYGFTRGDDNPAKCTLVPFRRRGGGYRLYGSMAETEAYLVRLDPVRVANWLTGHGHTLTGWSAGNTDPVEARVAILESVTPPDKTAPQSDNSPGADLLRLIHTYAHRFIRQTAAFSGIERDALSEYLVPGHLAFFVYAGARGDFVLGGLQAVFESNLDDLLKAFVDAEHRCPLDPGCSRGSGACSACVHLGEPSCRFFNRFLNRDALFGPGGYLRIGS</sequence>
<gene>
    <name evidence="1" type="ORF">CFP75_11795</name>
</gene>